<protein>
    <recommendedName>
        <fullName evidence="2">Type II secretion system protein H</fullName>
    </recommendedName>
    <alternativeName>
        <fullName evidence="10">General secretion pathway protein H</fullName>
    </alternativeName>
</protein>
<proteinExistence type="inferred from homology"/>
<reference evidence="13 14" key="1">
    <citation type="journal article" date="2017" name="Int. J. Syst. Evol. Microbiol.">
        <title>Ramlibacter monticola sp. nov., isolated from forest soil.</title>
        <authorList>
            <person name="Chaudhary D.K."/>
            <person name="Kim J."/>
        </authorList>
    </citation>
    <scope>NUCLEOTIDE SEQUENCE [LARGE SCALE GENOMIC DNA]</scope>
    <source>
        <strain evidence="13 14">KACC 19175</strain>
    </source>
</reference>
<evidence type="ECO:0000256" key="9">
    <source>
        <dbReference type="ARBA" id="ARBA00025772"/>
    </source>
</evidence>
<evidence type="ECO:0000256" key="3">
    <source>
        <dbReference type="ARBA" id="ARBA00022475"/>
    </source>
</evidence>
<evidence type="ECO:0000256" key="6">
    <source>
        <dbReference type="ARBA" id="ARBA00022692"/>
    </source>
</evidence>
<dbReference type="EMBL" id="JAEQNE010000010">
    <property type="protein sequence ID" value="MBL0394858.1"/>
    <property type="molecule type" value="Genomic_DNA"/>
</dbReference>
<comment type="similarity">
    <text evidence="9">Belongs to the GSP H family.</text>
</comment>
<name>A0A936Z4S6_9BURK</name>
<sequence length="194" mass="20592">MRRQAGVSLVEVMVGVTLAGLLIAMAIPSFQQGNQNRQIRTAAETIQNGLQLARTEALQRNRIIRFQLLEANGWRVGCDTPETNLIDGQQACPETLQERHPSEGSRTAEVARVTVDRTSGADSGAFDELKFTPLGRVSTLAAANNNAVFRVTNPGGGTCVAAGGDMRCLSVIVTTGGQVRMCDPAVASPDPRAC</sequence>
<evidence type="ECO:0000256" key="10">
    <source>
        <dbReference type="ARBA" id="ARBA00030775"/>
    </source>
</evidence>
<evidence type="ECO:0000256" key="4">
    <source>
        <dbReference type="ARBA" id="ARBA00022481"/>
    </source>
</evidence>
<comment type="subcellular location">
    <subcellularLocation>
        <location evidence="1">Cell inner membrane</location>
        <topology evidence="1">Single-pass membrane protein</topology>
    </subcellularLocation>
</comment>
<dbReference type="Gene3D" id="3.55.40.10">
    <property type="entry name" value="minor pseudopilin epsh domain"/>
    <property type="match status" value="1"/>
</dbReference>
<evidence type="ECO:0000259" key="12">
    <source>
        <dbReference type="Pfam" id="PF12019"/>
    </source>
</evidence>
<dbReference type="RefSeq" id="WP_201677618.1">
    <property type="nucleotide sequence ID" value="NZ_JAEQNE010000010.1"/>
</dbReference>
<keyword evidence="5" id="KW-0997">Cell inner membrane</keyword>
<feature type="domain" description="General secretion pathway GspH" evidence="12">
    <location>
        <begin position="42"/>
        <end position="175"/>
    </location>
</feature>
<dbReference type="SUPFAM" id="SSF54523">
    <property type="entry name" value="Pili subunits"/>
    <property type="match status" value="1"/>
</dbReference>
<dbReference type="GO" id="GO:0015628">
    <property type="term" value="P:protein secretion by the type II secretion system"/>
    <property type="evidence" value="ECO:0007669"/>
    <property type="project" value="InterPro"/>
</dbReference>
<accession>A0A936Z4S6</accession>
<keyword evidence="3" id="KW-1003">Cell membrane</keyword>
<dbReference type="InterPro" id="IPR045584">
    <property type="entry name" value="Pilin-like"/>
</dbReference>
<dbReference type="AlphaFoldDB" id="A0A936Z4S6"/>
<evidence type="ECO:0000256" key="8">
    <source>
        <dbReference type="ARBA" id="ARBA00023136"/>
    </source>
</evidence>
<keyword evidence="8 11" id="KW-0472">Membrane</keyword>
<evidence type="ECO:0000256" key="11">
    <source>
        <dbReference type="SAM" id="Phobius"/>
    </source>
</evidence>
<dbReference type="Pfam" id="PF12019">
    <property type="entry name" value="GspH"/>
    <property type="match status" value="1"/>
</dbReference>
<comment type="caution">
    <text evidence="13">The sequence shown here is derived from an EMBL/GenBank/DDBJ whole genome shotgun (WGS) entry which is preliminary data.</text>
</comment>
<evidence type="ECO:0000256" key="5">
    <source>
        <dbReference type="ARBA" id="ARBA00022519"/>
    </source>
</evidence>
<gene>
    <name evidence="13" type="ORF">JJ685_27210</name>
</gene>
<dbReference type="Proteomes" id="UP000599109">
    <property type="component" value="Unassembled WGS sequence"/>
</dbReference>
<evidence type="ECO:0000256" key="7">
    <source>
        <dbReference type="ARBA" id="ARBA00022989"/>
    </source>
</evidence>
<feature type="transmembrane region" description="Helical" evidence="11">
    <location>
        <begin position="12"/>
        <end position="30"/>
    </location>
</feature>
<organism evidence="13 14">
    <name type="scientific">Ramlibacter monticola</name>
    <dbReference type="NCBI Taxonomy" id="1926872"/>
    <lineage>
        <taxon>Bacteria</taxon>
        <taxon>Pseudomonadati</taxon>
        <taxon>Pseudomonadota</taxon>
        <taxon>Betaproteobacteria</taxon>
        <taxon>Burkholderiales</taxon>
        <taxon>Comamonadaceae</taxon>
        <taxon>Ramlibacter</taxon>
    </lineage>
</organism>
<dbReference type="GO" id="GO:0005886">
    <property type="term" value="C:plasma membrane"/>
    <property type="evidence" value="ECO:0007669"/>
    <property type="project" value="UniProtKB-SubCell"/>
</dbReference>
<evidence type="ECO:0000256" key="2">
    <source>
        <dbReference type="ARBA" id="ARBA00021549"/>
    </source>
</evidence>
<keyword evidence="14" id="KW-1185">Reference proteome</keyword>
<dbReference type="Pfam" id="PF07963">
    <property type="entry name" value="N_methyl"/>
    <property type="match status" value="1"/>
</dbReference>
<dbReference type="InterPro" id="IPR022346">
    <property type="entry name" value="T2SS_GspH"/>
</dbReference>
<keyword evidence="6 11" id="KW-0812">Transmembrane</keyword>
<evidence type="ECO:0000313" key="14">
    <source>
        <dbReference type="Proteomes" id="UP000599109"/>
    </source>
</evidence>
<keyword evidence="4" id="KW-0488">Methylation</keyword>
<evidence type="ECO:0000313" key="13">
    <source>
        <dbReference type="EMBL" id="MBL0394858.1"/>
    </source>
</evidence>
<dbReference type="InterPro" id="IPR012902">
    <property type="entry name" value="N_methyl_site"/>
</dbReference>
<dbReference type="PROSITE" id="PS00409">
    <property type="entry name" value="PROKAR_NTER_METHYL"/>
    <property type="match status" value="1"/>
</dbReference>
<keyword evidence="7 11" id="KW-1133">Transmembrane helix</keyword>
<dbReference type="GO" id="GO:0015627">
    <property type="term" value="C:type II protein secretion system complex"/>
    <property type="evidence" value="ECO:0007669"/>
    <property type="project" value="InterPro"/>
</dbReference>
<evidence type="ECO:0000256" key="1">
    <source>
        <dbReference type="ARBA" id="ARBA00004377"/>
    </source>
</evidence>